<dbReference type="AlphaFoldDB" id="A0AAV5D684"/>
<evidence type="ECO:0000313" key="2">
    <source>
        <dbReference type="Proteomes" id="UP001054889"/>
    </source>
</evidence>
<comment type="caution">
    <text evidence="1">The sequence shown here is derived from an EMBL/GenBank/DDBJ whole genome shotgun (WGS) entry which is preliminary data.</text>
</comment>
<dbReference type="InterPro" id="IPR007750">
    <property type="entry name" value="DUF674"/>
</dbReference>
<evidence type="ECO:0000313" key="1">
    <source>
        <dbReference type="EMBL" id="GJN05766.1"/>
    </source>
</evidence>
<gene>
    <name evidence="1" type="primary">ga23430</name>
    <name evidence="1" type="ORF">PR202_ga23430</name>
</gene>
<dbReference type="PANTHER" id="PTHR33103:SF19">
    <property type="entry name" value="OS09G0544700 PROTEIN"/>
    <property type="match status" value="1"/>
</dbReference>
<dbReference type="Pfam" id="PF05056">
    <property type="entry name" value="DUF674"/>
    <property type="match status" value="1"/>
</dbReference>
<dbReference type="EMBL" id="BQKI01000012">
    <property type="protein sequence ID" value="GJN05766.1"/>
    <property type="molecule type" value="Genomic_DNA"/>
</dbReference>
<name>A0AAV5D684_ELECO</name>
<reference evidence="1" key="1">
    <citation type="journal article" date="2018" name="DNA Res.">
        <title>Multiple hybrid de novo genome assembly of finger millet, an orphan allotetraploid crop.</title>
        <authorList>
            <person name="Hatakeyama M."/>
            <person name="Aluri S."/>
            <person name="Balachadran M.T."/>
            <person name="Sivarajan S.R."/>
            <person name="Patrignani A."/>
            <person name="Gruter S."/>
            <person name="Poveda L."/>
            <person name="Shimizu-Inatsugi R."/>
            <person name="Baeten J."/>
            <person name="Francoijs K.J."/>
            <person name="Nataraja K.N."/>
            <person name="Reddy Y.A.N."/>
            <person name="Phadnis S."/>
            <person name="Ravikumar R.L."/>
            <person name="Schlapbach R."/>
            <person name="Sreeman S.M."/>
            <person name="Shimizu K.K."/>
        </authorList>
    </citation>
    <scope>NUCLEOTIDE SEQUENCE</scope>
</reference>
<keyword evidence="2" id="KW-1185">Reference proteome</keyword>
<dbReference type="PANTHER" id="PTHR33103">
    <property type="entry name" value="OS01G0153900 PROTEIN"/>
    <property type="match status" value="1"/>
</dbReference>
<proteinExistence type="predicted"/>
<dbReference type="Proteomes" id="UP001054889">
    <property type="component" value="Unassembled WGS sequence"/>
</dbReference>
<accession>A0AAV5D684</accession>
<protein>
    <submittedName>
        <fullName evidence="1">Uncharacterized protein</fullName>
    </submittedName>
</protein>
<organism evidence="1 2">
    <name type="scientific">Eleusine coracana subsp. coracana</name>
    <dbReference type="NCBI Taxonomy" id="191504"/>
    <lineage>
        <taxon>Eukaryota</taxon>
        <taxon>Viridiplantae</taxon>
        <taxon>Streptophyta</taxon>
        <taxon>Embryophyta</taxon>
        <taxon>Tracheophyta</taxon>
        <taxon>Spermatophyta</taxon>
        <taxon>Magnoliopsida</taxon>
        <taxon>Liliopsida</taxon>
        <taxon>Poales</taxon>
        <taxon>Poaceae</taxon>
        <taxon>PACMAD clade</taxon>
        <taxon>Chloridoideae</taxon>
        <taxon>Cynodonteae</taxon>
        <taxon>Eleusininae</taxon>
        <taxon>Eleusine</taxon>
    </lineage>
</organism>
<sequence length="98" mass="10796">MPATPWARCQGSTGFVQVVATYTVMDDLAVAPTTNISSIALLNKLGVKDIDALEERTDSIGRKECLEILKVSLRSKTVLTDVFLPTNKRARTEEEDKN</sequence>
<reference evidence="1" key="2">
    <citation type="submission" date="2021-12" db="EMBL/GenBank/DDBJ databases">
        <title>Resequencing data analysis of finger millet.</title>
        <authorList>
            <person name="Hatakeyama M."/>
            <person name="Aluri S."/>
            <person name="Balachadran M.T."/>
            <person name="Sivarajan S.R."/>
            <person name="Poveda L."/>
            <person name="Shimizu-Inatsugi R."/>
            <person name="Schlapbach R."/>
            <person name="Sreeman S.M."/>
            <person name="Shimizu K.K."/>
        </authorList>
    </citation>
    <scope>NUCLEOTIDE SEQUENCE</scope>
</reference>